<evidence type="ECO:0000313" key="1">
    <source>
        <dbReference type="EMBL" id="MEJ3690610.1"/>
    </source>
</evidence>
<evidence type="ECO:0000313" key="2">
    <source>
        <dbReference type="Proteomes" id="UP001379600"/>
    </source>
</evidence>
<sequence>MSGPINLGIHWDPNFQKRTEAGFQRLQKEADGEFIRLVTPYVPVRTGALRGSAKDSTVLGSGLIRHTTPYAAAQYYRLPCGQGVREDGCGPHWGERCVDDHKEDFIQFVKTRAKEVNK</sequence>
<protein>
    <submittedName>
        <fullName evidence="1">Capsid protein</fullName>
    </submittedName>
</protein>
<dbReference type="EMBL" id="JBBFKC010000004">
    <property type="protein sequence ID" value="MEJ3690610.1"/>
    <property type="molecule type" value="Genomic_DNA"/>
</dbReference>
<comment type="caution">
    <text evidence="1">The sequence shown here is derived from an EMBL/GenBank/DDBJ whole genome shotgun (WGS) entry which is preliminary data.</text>
</comment>
<dbReference type="RefSeq" id="WP_337678961.1">
    <property type="nucleotide sequence ID" value="NZ_JBBFKB010000102.1"/>
</dbReference>
<organism evidence="1 2">
    <name type="scientific">Faecalibacterium taiwanense</name>
    <dbReference type="NCBI Taxonomy" id="3030638"/>
    <lineage>
        <taxon>Bacteria</taxon>
        <taxon>Bacillati</taxon>
        <taxon>Bacillota</taxon>
        <taxon>Clostridia</taxon>
        <taxon>Eubacteriales</taxon>
        <taxon>Oscillospiraceae</taxon>
        <taxon>Faecalibacterium</taxon>
    </lineage>
</organism>
<reference evidence="1 2" key="1">
    <citation type="submission" date="2024-03" db="EMBL/GenBank/DDBJ databases">
        <authorList>
            <person name="Plomp N."/>
            <person name="Harmsen H.J."/>
        </authorList>
    </citation>
    <scope>NUCLEOTIDE SEQUENCE [LARGE SCALE GENOMIC DNA]</scope>
    <source>
        <strain evidence="1 2">HTF-76H</strain>
    </source>
</reference>
<proteinExistence type="predicted"/>
<dbReference type="Proteomes" id="UP001379600">
    <property type="component" value="Unassembled WGS sequence"/>
</dbReference>
<name>A0AB35Y0G3_9FIRM</name>
<gene>
    <name evidence="1" type="ORF">WF787_05125</name>
</gene>
<accession>A0AB35Y0G3</accession>
<keyword evidence="2" id="KW-1185">Reference proteome</keyword>
<dbReference type="AlphaFoldDB" id="A0AB35Y0G3"/>